<evidence type="ECO:0000313" key="1">
    <source>
        <dbReference type="EMBL" id="KAK1586002.1"/>
    </source>
</evidence>
<dbReference type="EMBL" id="JAHLJV010000039">
    <property type="protein sequence ID" value="KAK1586002.1"/>
    <property type="molecule type" value="Genomic_DNA"/>
</dbReference>
<dbReference type="AlphaFoldDB" id="A0AAD8PWV7"/>
<accession>A0AAD8PWV7</accession>
<dbReference type="Proteomes" id="UP001230504">
    <property type="component" value="Unassembled WGS sequence"/>
</dbReference>
<evidence type="ECO:0000313" key="2">
    <source>
        <dbReference type="Proteomes" id="UP001230504"/>
    </source>
</evidence>
<name>A0AAD8PWV7_9PEZI</name>
<reference evidence="1" key="1">
    <citation type="submission" date="2021-06" db="EMBL/GenBank/DDBJ databases">
        <title>Comparative genomics, transcriptomics and evolutionary studies reveal genomic signatures of adaptation to plant cell wall in hemibiotrophic fungi.</title>
        <authorList>
            <consortium name="DOE Joint Genome Institute"/>
            <person name="Baroncelli R."/>
            <person name="Diaz J.F."/>
            <person name="Benocci T."/>
            <person name="Peng M."/>
            <person name="Battaglia E."/>
            <person name="Haridas S."/>
            <person name="Andreopoulos W."/>
            <person name="Labutti K."/>
            <person name="Pangilinan J."/>
            <person name="Floch G.L."/>
            <person name="Makela M.R."/>
            <person name="Henrissat B."/>
            <person name="Grigoriev I.V."/>
            <person name="Crouch J.A."/>
            <person name="De Vries R.P."/>
            <person name="Sukno S.A."/>
            <person name="Thon M.R."/>
        </authorList>
    </citation>
    <scope>NUCLEOTIDE SEQUENCE</scope>
    <source>
        <strain evidence="1">CBS 125086</strain>
    </source>
</reference>
<gene>
    <name evidence="1" type="ORF">LY79DRAFT_244199</name>
</gene>
<proteinExistence type="predicted"/>
<dbReference type="GeneID" id="85436007"/>
<keyword evidence="2" id="KW-1185">Reference proteome</keyword>
<protein>
    <submittedName>
        <fullName evidence="1">Uncharacterized protein</fullName>
    </submittedName>
</protein>
<organism evidence="1 2">
    <name type="scientific">Colletotrichum navitas</name>
    <dbReference type="NCBI Taxonomy" id="681940"/>
    <lineage>
        <taxon>Eukaryota</taxon>
        <taxon>Fungi</taxon>
        <taxon>Dikarya</taxon>
        <taxon>Ascomycota</taxon>
        <taxon>Pezizomycotina</taxon>
        <taxon>Sordariomycetes</taxon>
        <taxon>Hypocreomycetidae</taxon>
        <taxon>Glomerellales</taxon>
        <taxon>Glomerellaceae</taxon>
        <taxon>Colletotrichum</taxon>
        <taxon>Colletotrichum graminicola species complex</taxon>
    </lineage>
</organism>
<comment type="caution">
    <text evidence="1">The sequence shown here is derived from an EMBL/GenBank/DDBJ whole genome shotgun (WGS) entry which is preliminary data.</text>
</comment>
<dbReference type="RefSeq" id="XP_060412970.1">
    <property type="nucleotide sequence ID" value="XM_060551767.1"/>
</dbReference>
<sequence>MAGSTYQIPTYPHWTGCIHTGPDLTNTDTGLLPVLSPSTHQHQQHNPRTTIAAIPVNTSVTSRPSRLATLFSLSVPFHRCFVCHPSNLSLFLSAFAVPGKKAALSTLFCSLVHFQPLSISPTLLYDTCHISSSFRVAVHSRPFTKHLHSTCGTFVIPSHLPPWVDSVPSIP</sequence>